<dbReference type="Gramene" id="PUZ37088">
    <property type="protein sequence ID" value="PUZ37088"/>
    <property type="gene ID" value="GQ55_9G089700"/>
</dbReference>
<evidence type="ECO:0000256" key="4">
    <source>
        <dbReference type="SAM" id="MobiDB-lite"/>
    </source>
</evidence>
<reference evidence="5 6" key="1">
    <citation type="submission" date="2018-04" db="EMBL/GenBank/DDBJ databases">
        <title>WGS assembly of Panicum hallii var. hallii HAL2.</title>
        <authorList>
            <person name="Lovell J."/>
            <person name="Jenkins J."/>
            <person name="Lowry D."/>
            <person name="Mamidi S."/>
            <person name="Sreedasyam A."/>
            <person name="Weng X."/>
            <person name="Barry K."/>
            <person name="Bonette J."/>
            <person name="Campitelli B."/>
            <person name="Daum C."/>
            <person name="Gordon S."/>
            <person name="Gould B."/>
            <person name="Lipzen A."/>
            <person name="MacQueen A."/>
            <person name="Palacio-Mejia J."/>
            <person name="Plott C."/>
            <person name="Shakirov E."/>
            <person name="Shu S."/>
            <person name="Yoshinaga Y."/>
            <person name="Zane M."/>
            <person name="Rokhsar D."/>
            <person name="Grimwood J."/>
            <person name="Schmutz J."/>
            <person name="Juenger T."/>
        </authorList>
    </citation>
    <scope>NUCLEOTIDE SEQUENCE [LARGE SCALE GENOMIC DNA]</scope>
    <source>
        <strain evidence="6">cv. HAL2</strain>
    </source>
</reference>
<dbReference type="InterPro" id="IPR046960">
    <property type="entry name" value="PPR_At4g14850-like_plant"/>
</dbReference>
<dbReference type="FunFam" id="1.25.40.10:FF:000412">
    <property type="entry name" value="Putative pentatricopeptide repeat-containing protein"/>
    <property type="match status" value="1"/>
</dbReference>
<evidence type="ECO:0000313" key="5">
    <source>
        <dbReference type="EMBL" id="PUZ37088.1"/>
    </source>
</evidence>
<feature type="repeat" description="PPR" evidence="3">
    <location>
        <begin position="332"/>
        <end position="366"/>
    </location>
</feature>
<dbReference type="GO" id="GO:0009451">
    <property type="term" value="P:RNA modification"/>
    <property type="evidence" value="ECO:0007669"/>
    <property type="project" value="InterPro"/>
</dbReference>
<dbReference type="FunFam" id="1.25.40.10:FF:001384">
    <property type="entry name" value="Pentatricopeptide repeat-containing protein mitochondrial"/>
    <property type="match status" value="1"/>
</dbReference>
<dbReference type="Gene3D" id="1.25.40.10">
    <property type="entry name" value="Tetratricopeptide repeat domain"/>
    <property type="match status" value="4"/>
</dbReference>
<dbReference type="PANTHER" id="PTHR47926:SF359">
    <property type="entry name" value="PENTACOTRIPEPTIDE-REPEAT REGION OF PRORP DOMAIN-CONTAINING PROTEIN"/>
    <property type="match status" value="1"/>
</dbReference>
<evidence type="ECO:0000256" key="2">
    <source>
        <dbReference type="ARBA" id="ARBA00022946"/>
    </source>
</evidence>
<feature type="region of interest" description="Disordered" evidence="4">
    <location>
        <begin position="1"/>
        <end position="97"/>
    </location>
</feature>
<dbReference type="InterPro" id="IPR002885">
    <property type="entry name" value="PPR_rpt"/>
</dbReference>
<keyword evidence="6" id="KW-1185">Reference proteome</keyword>
<name>A0A2T7C163_9POAL</name>
<evidence type="ECO:0000313" key="6">
    <source>
        <dbReference type="Proteomes" id="UP000244336"/>
    </source>
</evidence>
<sequence length="556" mass="59834">MTSWAACPPHSAPPRRQSRPSPAPPPSHSAGRGGSGGRTAVCPQLADSPGSLIPRRDSNPLAPPLPRARPTARDGRRGARVGPDRLAAAGPPGAGPPGARCRWAAPFRAMLVHLLRLGLAFETFPMSRLLHFATAVSSPRLAREAELLFRHFTPRPNLYIYNLMLSAAAAEARDSSSSARRAAALYRSMLASSVHPDERTFLGLLRSVERLPAGRQVHAHVVTSGLHSHAYLRNSLIKMYLDAGDVETVELMFCSTPVSDAASCNIMLSGYVNQGCTGKALLFFRDTVSRGIAVDQYTAVALLTCCGRLKNALLGRSVHGVVMRRIHPGDWGLILMNALLDMYAKCGEMDAAMRVFGEADENDVISWNTMVAGFVNAGKLDLACKYFFEAPSRDLISWKALLAGFARLKDFSAMIELFNDMLASRVNPDKVTAVTLISAATGNGSLNHGRSIHGWVVKGFGLQDAFLASALVDMYCKCGNVRGAYSVFEKALDKDVTLWTAMISGLAFNGHGTEALDLYWKMQAEFVAPNGVTLLAVLSACNHAGLLDKDAGFLTL</sequence>
<feature type="repeat" description="PPR" evidence="3">
    <location>
        <begin position="394"/>
        <end position="428"/>
    </location>
</feature>
<accession>A0A2T7C163</accession>
<keyword evidence="1" id="KW-0677">Repeat</keyword>
<dbReference type="InterPro" id="IPR011990">
    <property type="entry name" value="TPR-like_helical_dom_sf"/>
</dbReference>
<evidence type="ECO:0008006" key="7">
    <source>
        <dbReference type="Google" id="ProtNLM"/>
    </source>
</evidence>
<dbReference type="FunFam" id="1.25.40.10:FF:000583">
    <property type="entry name" value="Tetratricopeptide-like helical"/>
    <property type="match status" value="1"/>
</dbReference>
<dbReference type="PROSITE" id="PS51375">
    <property type="entry name" value="PPR"/>
    <property type="match status" value="4"/>
</dbReference>
<dbReference type="GO" id="GO:0003723">
    <property type="term" value="F:RNA binding"/>
    <property type="evidence" value="ECO:0007669"/>
    <property type="project" value="InterPro"/>
</dbReference>
<dbReference type="EMBL" id="CM009757">
    <property type="protein sequence ID" value="PUZ37088.1"/>
    <property type="molecule type" value="Genomic_DNA"/>
</dbReference>
<feature type="repeat" description="PPR" evidence="3">
    <location>
        <begin position="495"/>
        <end position="529"/>
    </location>
</feature>
<proteinExistence type="predicted"/>
<keyword evidence="2" id="KW-0809">Transit peptide</keyword>
<evidence type="ECO:0000256" key="3">
    <source>
        <dbReference type="PROSITE-ProRule" id="PRU00708"/>
    </source>
</evidence>
<dbReference type="PANTHER" id="PTHR47926">
    <property type="entry name" value="PENTATRICOPEPTIDE REPEAT-CONTAINING PROTEIN"/>
    <property type="match status" value="1"/>
</dbReference>
<dbReference type="NCBIfam" id="TIGR00756">
    <property type="entry name" value="PPR"/>
    <property type="match status" value="3"/>
</dbReference>
<protein>
    <recommendedName>
        <fullName evidence="7">Pentacotripeptide-repeat region of PRORP domain-containing protein</fullName>
    </recommendedName>
</protein>
<gene>
    <name evidence="5" type="ORF">GQ55_9G089700</name>
</gene>
<dbReference type="Pfam" id="PF01535">
    <property type="entry name" value="PPR"/>
    <property type="match status" value="6"/>
</dbReference>
<feature type="compositionally biased region" description="Low complexity" evidence="4">
    <location>
        <begin position="84"/>
        <end position="97"/>
    </location>
</feature>
<dbReference type="AlphaFoldDB" id="A0A2T7C163"/>
<feature type="repeat" description="PPR" evidence="3">
    <location>
        <begin position="260"/>
        <end position="294"/>
    </location>
</feature>
<evidence type="ECO:0000256" key="1">
    <source>
        <dbReference type="ARBA" id="ARBA00022737"/>
    </source>
</evidence>
<dbReference type="OrthoDB" id="1909720at2759"/>
<organism evidence="5 6">
    <name type="scientific">Panicum hallii var. hallii</name>
    <dbReference type="NCBI Taxonomy" id="1504633"/>
    <lineage>
        <taxon>Eukaryota</taxon>
        <taxon>Viridiplantae</taxon>
        <taxon>Streptophyta</taxon>
        <taxon>Embryophyta</taxon>
        <taxon>Tracheophyta</taxon>
        <taxon>Spermatophyta</taxon>
        <taxon>Magnoliopsida</taxon>
        <taxon>Liliopsida</taxon>
        <taxon>Poales</taxon>
        <taxon>Poaceae</taxon>
        <taxon>PACMAD clade</taxon>
        <taxon>Panicoideae</taxon>
        <taxon>Panicodae</taxon>
        <taxon>Paniceae</taxon>
        <taxon>Panicinae</taxon>
        <taxon>Panicum</taxon>
        <taxon>Panicum sect. Panicum</taxon>
    </lineage>
</organism>
<dbReference type="Proteomes" id="UP000244336">
    <property type="component" value="Chromosome 9"/>
</dbReference>